<feature type="compositionally biased region" description="Low complexity" evidence="1">
    <location>
        <begin position="125"/>
        <end position="147"/>
    </location>
</feature>
<dbReference type="Gene3D" id="1.10.10.10">
    <property type="entry name" value="Winged helix-like DNA-binding domain superfamily/Winged helix DNA-binding domain"/>
    <property type="match status" value="1"/>
</dbReference>
<dbReference type="Pfam" id="PF03551">
    <property type="entry name" value="PadR"/>
    <property type="match status" value="1"/>
</dbReference>
<evidence type="ECO:0000259" key="2">
    <source>
        <dbReference type="Pfam" id="PF03551"/>
    </source>
</evidence>
<evidence type="ECO:0000313" key="3">
    <source>
        <dbReference type="EMBL" id="MDA2803710.1"/>
    </source>
</evidence>
<evidence type="ECO:0000256" key="1">
    <source>
        <dbReference type="SAM" id="MobiDB-lite"/>
    </source>
</evidence>
<dbReference type="Proteomes" id="UP001165685">
    <property type="component" value="Unassembled WGS sequence"/>
</dbReference>
<feature type="compositionally biased region" description="Gly residues" evidence="1">
    <location>
        <begin position="166"/>
        <end position="175"/>
    </location>
</feature>
<feature type="region of interest" description="Disordered" evidence="1">
    <location>
        <begin position="188"/>
        <end position="236"/>
    </location>
</feature>
<feature type="compositionally biased region" description="Basic and acidic residues" evidence="1">
    <location>
        <begin position="220"/>
        <end position="236"/>
    </location>
</feature>
<dbReference type="InterPro" id="IPR036388">
    <property type="entry name" value="WH-like_DNA-bd_sf"/>
</dbReference>
<feature type="domain" description="Transcription regulator PadR N-terminal" evidence="2">
    <location>
        <begin position="14"/>
        <end position="82"/>
    </location>
</feature>
<feature type="region of interest" description="Disordered" evidence="1">
    <location>
        <begin position="125"/>
        <end position="176"/>
    </location>
</feature>
<dbReference type="EMBL" id="JAQFWP010000005">
    <property type="protein sequence ID" value="MDA2803710.1"/>
    <property type="molecule type" value="Genomic_DNA"/>
</dbReference>
<proteinExistence type="predicted"/>
<feature type="compositionally biased region" description="Basic and acidic residues" evidence="1">
    <location>
        <begin position="293"/>
        <end position="308"/>
    </location>
</feature>
<sequence>MSTIFGHGRLRLYLLKLLDESPKHGYEIISLLRDRFLGVYSPSPGTIYPRLARLEEEGLVTHEEVNGRKVYRLTDKGREELNSRSADLNDLEREITESVRDVARAVKEDVRDTIGSLREELKYAASGGRRAREASSGTDGSAGSGDTDAADTADGEGADREHAGRGAQGGHGGWWGRDWERLAKGVGESWKGSWGGAWGTWGSWGSGRTSEEGAEDTETSGERESASGQKRGDRAEFDRALHDFADRVRDVVRDAGAVGETAARDLKRILDDTLDVIQRDMAHWGPGGGKHPCGREESAEEETTKAQEAEQAQEDPEEPEEPKAPFAQPPAEEDRSDPWSTAVHEEPRQEDAPPDEDKGSKPE</sequence>
<feature type="region of interest" description="Disordered" evidence="1">
    <location>
        <begin position="281"/>
        <end position="363"/>
    </location>
</feature>
<dbReference type="CDD" id="cd00090">
    <property type="entry name" value="HTH_ARSR"/>
    <property type="match status" value="1"/>
</dbReference>
<feature type="compositionally biased region" description="Basic and acidic residues" evidence="1">
    <location>
        <begin position="332"/>
        <end position="363"/>
    </location>
</feature>
<dbReference type="InterPro" id="IPR011991">
    <property type="entry name" value="ArsR-like_HTH"/>
</dbReference>
<reference evidence="3" key="1">
    <citation type="submission" date="2023-01" db="EMBL/GenBank/DDBJ databases">
        <title>Draft genome sequence of Nocardiopsis sp. LSu2-4 isolated from halophytes.</title>
        <authorList>
            <person name="Duangmal K."/>
            <person name="Chantavorakit T."/>
        </authorList>
    </citation>
    <scope>NUCLEOTIDE SEQUENCE</scope>
    <source>
        <strain evidence="3">LSu2-4</strain>
    </source>
</reference>
<dbReference type="RefSeq" id="WP_270676194.1">
    <property type="nucleotide sequence ID" value="NZ_JAQFWP010000005.1"/>
</dbReference>
<dbReference type="PANTHER" id="PTHR43252:SF7">
    <property type="entry name" value="TRANSCRIPTIONAL REGULATOR YQJI"/>
    <property type="match status" value="1"/>
</dbReference>
<accession>A0ABT4TG70</accession>
<dbReference type="SUPFAM" id="SSF46785">
    <property type="entry name" value="Winged helix' DNA-binding domain"/>
    <property type="match status" value="1"/>
</dbReference>
<comment type="caution">
    <text evidence="3">The sequence shown here is derived from an EMBL/GenBank/DDBJ whole genome shotgun (WGS) entry which is preliminary data.</text>
</comment>
<feature type="compositionally biased region" description="Gly residues" evidence="1">
    <location>
        <begin position="193"/>
        <end position="205"/>
    </location>
</feature>
<dbReference type="InterPro" id="IPR005149">
    <property type="entry name" value="Tscrpt_reg_PadR_N"/>
</dbReference>
<evidence type="ECO:0000313" key="4">
    <source>
        <dbReference type="Proteomes" id="UP001165685"/>
    </source>
</evidence>
<gene>
    <name evidence="3" type="ORF">O4U47_04235</name>
</gene>
<name>A0ABT4TG70_9ACTN</name>
<dbReference type="InterPro" id="IPR036390">
    <property type="entry name" value="WH_DNA-bd_sf"/>
</dbReference>
<keyword evidence="4" id="KW-1185">Reference proteome</keyword>
<dbReference type="PANTHER" id="PTHR43252">
    <property type="entry name" value="TRANSCRIPTIONAL REGULATOR YQJI"/>
    <property type="match status" value="1"/>
</dbReference>
<feature type="compositionally biased region" description="Acidic residues" evidence="1">
    <location>
        <begin position="311"/>
        <end position="320"/>
    </location>
</feature>
<organism evidence="3 4">
    <name type="scientific">Nocardiopsis suaedae</name>
    <dbReference type="NCBI Taxonomy" id="3018444"/>
    <lineage>
        <taxon>Bacteria</taxon>
        <taxon>Bacillati</taxon>
        <taxon>Actinomycetota</taxon>
        <taxon>Actinomycetes</taxon>
        <taxon>Streptosporangiales</taxon>
        <taxon>Nocardiopsidaceae</taxon>
        <taxon>Nocardiopsis</taxon>
    </lineage>
</organism>
<protein>
    <submittedName>
        <fullName evidence="3">PadR family transcriptional regulator</fullName>
    </submittedName>
</protein>